<evidence type="ECO:0000313" key="3">
    <source>
        <dbReference type="Proteomes" id="UP000004870"/>
    </source>
</evidence>
<organism evidence="2 3">
    <name type="scientific">Cardiobacterium hominis (strain ATCC 15826 / DSM 8339 / NCTC 10426 / 6573)</name>
    <dbReference type="NCBI Taxonomy" id="638300"/>
    <lineage>
        <taxon>Bacteria</taxon>
        <taxon>Pseudomonadati</taxon>
        <taxon>Pseudomonadota</taxon>
        <taxon>Gammaproteobacteria</taxon>
        <taxon>Cardiobacteriales</taxon>
        <taxon>Cardiobacteriaceae</taxon>
        <taxon>Cardiobacterium</taxon>
    </lineage>
</organism>
<keyword evidence="1" id="KW-0812">Transmembrane</keyword>
<accession>C8NC72</accession>
<feature type="transmembrane region" description="Helical" evidence="1">
    <location>
        <begin position="83"/>
        <end position="101"/>
    </location>
</feature>
<evidence type="ECO:0000256" key="1">
    <source>
        <dbReference type="SAM" id="Phobius"/>
    </source>
</evidence>
<dbReference type="HOGENOM" id="CLU_159351_0_0_6"/>
<protein>
    <submittedName>
        <fullName evidence="2">Uncharacterized protein</fullName>
    </submittedName>
</protein>
<dbReference type="InterPro" id="IPR045644">
    <property type="entry name" value="DUF6404"/>
</dbReference>
<gene>
    <name evidence="2" type="ORF">HMPREF0198_2100</name>
</gene>
<comment type="caution">
    <text evidence="2">The sequence shown here is derived from an EMBL/GenBank/DDBJ whole genome shotgun (WGS) entry which is preliminary data.</text>
</comment>
<keyword evidence="3" id="KW-1185">Reference proteome</keyword>
<dbReference type="Pfam" id="PF19942">
    <property type="entry name" value="DUF6404"/>
    <property type="match status" value="1"/>
</dbReference>
<dbReference type="EMBL" id="ACKY01000114">
    <property type="protein sequence ID" value="EEV87706.1"/>
    <property type="molecule type" value="Genomic_DNA"/>
</dbReference>
<dbReference type="Proteomes" id="UP000004870">
    <property type="component" value="Unassembled WGS sequence"/>
</dbReference>
<name>C8NC72_CARH6</name>
<reference evidence="2 3" key="1">
    <citation type="submission" date="2009-08" db="EMBL/GenBank/DDBJ databases">
        <authorList>
            <person name="Qin X."/>
            <person name="Bachman B."/>
            <person name="Battles P."/>
            <person name="Bell A."/>
            <person name="Bess C."/>
            <person name="Bickham C."/>
            <person name="Chaboub L."/>
            <person name="Chen D."/>
            <person name="Coyle M."/>
            <person name="Deiros D.R."/>
            <person name="Dinh H."/>
            <person name="Forbes L."/>
            <person name="Fowler G."/>
            <person name="Francisco L."/>
            <person name="Fu Q."/>
            <person name="Gubbala S."/>
            <person name="Hale W."/>
            <person name="Han Y."/>
            <person name="Hemphill L."/>
            <person name="Highlander S.K."/>
            <person name="Hirani K."/>
            <person name="Hogues M."/>
            <person name="Jackson L."/>
            <person name="Jakkamsetti A."/>
            <person name="Javaid M."/>
            <person name="Jiang H."/>
            <person name="Korchina V."/>
            <person name="Kovar C."/>
            <person name="Lara F."/>
            <person name="Lee S."/>
            <person name="Mata R."/>
            <person name="Mathew T."/>
            <person name="Moen C."/>
            <person name="Morales K."/>
            <person name="Munidasa M."/>
            <person name="Nazareth L."/>
            <person name="Ngo R."/>
            <person name="Nguyen L."/>
            <person name="Okwuonu G."/>
            <person name="Ongeri F."/>
            <person name="Patil S."/>
            <person name="Petrosino J."/>
            <person name="Pham C."/>
            <person name="Pham P."/>
            <person name="Pu L.-L."/>
            <person name="Puazo M."/>
            <person name="Raj R."/>
            <person name="Reid J."/>
            <person name="Rouhana J."/>
            <person name="Saada N."/>
            <person name="Shang Y."/>
            <person name="Simmons D."/>
            <person name="Thornton R."/>
            <person name="Warren J."/>
            <person name="Weissenberger G."/>
            <person name="Zhang J."/>
            <person name="Zhang L."/>
            <person name="Zhou C."/>
            <person name="Zhu D."/>
            <person name="Muzny D."/>
            <person name="Worley K."/>
            <person name="Gibbs R."/>
        </authorList>
    </citation>
    <scope>NUCLEOTIDE SEQUENCE [LARGE SCALE GENOMIC DNA]</scope>
    <source>
        <strain evidence="3">ATCC 15826 / DSM 8339 / NCTC 10426 / 6573</strain>
    </source>
</reference>
<keyword evidence="1" id="KW-1133">Transmembrane helix</keyword>
<feature type="transmembrane region" description="Helical" evidence="1">
    <location>
        <begin position="44"/>
        <end position="71"/>
    </location>
</feature>
<dbReference type="RefSeq" id="WP_004142306.1">
    <property type="nucleotide sequence ID" value="NZ_GG694027.1"/>
</dbReference>
<proteinExistence type="predicted"/>
<dbReference type="GeneID" id="84790013"/>
<evidence type="ECO:0000313" key="2">
    <source>
        <dbReference type="EMBL" id="EEV87706.1"/>
    </source>
</evidence>
<dbReference type="OrthoDB" id="7870117at2"/>
<dbReference type="AlphaFoldDB" id="C8NC72"/>
<sequence length="128" mass="14722">MSYPASIEKALAYLQTKDIPKGYRKHPWFYRWLWKKGIEIPPPLLSGFFTNMLIFGLICGFVTALAIFLLIERNTWSFPADFLLRWATLGIATGLGGAFGIRRTQKELKLFSWQEVQNLPIKTDNPDV</sequence>
<keyword evidence="1" id="KW-0472">Membrane</keyword>